<gene>
    <name evidence="10" type="ORF">FOB60_000695</name>
</gene>
<dbReference type="InterPro" id="IPR047146">
    <property type="entry name" value="Cyt_P450_E_CYP52_fungi"/>
</dbReference>
<dbReference type="PROSITE" id="PS00086">
    <property type="entry name" value="CYTOCHROME_P450"/>
    <property type="match status" value="1"/>
</dbReference>
<dbReference type="CDD" id="cd11063">
    <property type="entry name" value="CYP52"/>
    <property type="match status" value="1"/>
</dbReference>
<evidence type="ECO:0000313" key="10">
    <source>
        <dbReference type="EMBL" id="KAF6059113.1"/>
    </source>
</evidence>
<dbReference type="SUPFAM" id="SSF48264">
    <property type="entry name" value="Cytochrome P450"/>
    <property type="match status" value="1"/>
</dbReference>
<keyword evidence="4 8" id="KW-0479">Metal-binding</keyword>
<comment type="caution">
    <text evidence="10">The sequence shown here is derived from an EMBL/GenBank/DDBJ whole genome shotgun (WGS) entry which is preliminary data.</text>
</comment>
<protein>
    <submittedName>
        <fullName evidence="10">Cytochrome P450 family protein</fullName>
    </submittedName>
</protein>
<keyword evidence="5 9" id="KW-0560">Oxidoreductase</keyword>
<name>A0A8X7NT02_CANPA</name>
<dbReference type="GO" id="GO:0016712">
    <property type="term" value="F:oxidoreductase activity, acting on paired donors, with incorporation or reduction of molecular oxygen, reduced flavin or flavoprotein as one donor, and incorporation of one atom of oxygen"/>
    <property type="evidence" value="ECO:0007669"/>
    <property type="project" value="InterPro"/>
</dbReference>
<keyword evidence="6 8" id="KW-0408">Iron</keyword>
<evidence type="ECO:0000256" key="6">
    <source>
        <dbReference type="ARBA" id="ARBA00023004"/>
    </source>
</evidence>
<dbReference type="InterPro" id="IPR001128">
    <property type="entry name" value="Cyt_P450"/>
</dbReference>
<proteinExistence type="inferred from homology"/>
<dbReference type="Proteomes" id="UP000590412">
    <property type="component" value="Unassembled WGS sequence"/>
</dbReference>
<dbReference type="InterPro" id="IPR036396">
    <property type="entry name" value="Cyt_P450_sf"/>
</dbReference>
<dbReference type="PANTHER" id="PTHR24287:SF1">
    <property type="entry name" value="P450, PUTATIVE (EUROFUNG)-RELATED"/>
    <property type="match status" value="1"/>
</dbReference>
<dbReference type="InterPro" id="IPR002974">
    <property type="entry name" value="Cyt_P450_E_CYP52_ascomycetes"/>
</dbReference>
<keyword evidence="7 9" id="KW-0503">Monooxygenase</keyword>
<dbReference type="InterPro" id="IPR002402">
    <property type="entry name" value="Cyt_P450_E_grp-II"/>
</dbReference>
<reference evidence="10" key="1">
    <citation type="submission" date="2020-03" db="EMBL/GenBank/DDBJ databases">
        <title>FDA dAtabase for Regulatory Grade micrObial Sequences (FDA-ARGOS): Supporting development and validation of Infectious Disease Dx tests.</title>
        <authorList>
            <person name="Campos J."/>
            <person name="Goldberg B."/>
            <person name="Tallon L."/>
            <person name="Sadzewicz L."/>
            <person name="Vavikolanu K."/>
            <person name="Mehta A."/>
            <person name="Aluvathingal J."/>
            <person name="Nadendla S."/>
            <person name="Nandy P."/>
            <person name="Geyer C."/>
            <person name="Yan Y."/>
            <person name="Sichtig H."/>
        </authorList>
    </citation>
    <scope>NUCLEOTIDE SEQUENCE [LARGE SCALE GENOMIC DNA]</scope>
    <source>
        <strain evidence="10">FDAARGOS_652</strain>
    </source>
</reference>
<dbReference type="GO" id="GO:0020037">
    <property type="term" value="F:heme binding"/>
    <property type="evidence" value="ECO:0007669"/>
    <property type="project" value="InterPro"/>
</dbReference>
<evidence type="ECO:0000256" key="7">
    <source>
        <dbReference type="ARBA" id="ARBA00023033"/>
    </source>
</evidence>
<dbReference type="PRINTS" id="PR00385">
    <property type="entry name" value="P450"/>
</dbReference>
<dbReference type="AlphaFoldDB" id="A0A8X7NT02"/>
<organism evidence="10 11">
    <name type="scientific">Candida parapsilosis</name>
    <name type="common">Yeast</name>
    <dbReference type="NCBI Taxonomy" id="5480"/>
    <lineage>
        <taxon>Eukaryota</taxon>
        <taxon>Fungi</taxon>
        <taxon>Dikarya</taxon>
        <taxon>Ascomycota</taxon>
        <taxon>Saccharomycotina</taxon>
        <taxon>Pichiomycetes</taxon>
        <taxon>Debaryomycetaceae</taxon>
        <taxon>Candida/Lodderomyces clade</taxon>
        <taxon>Candida</taxon>
    </lineage>
</organism>
<feature type="binding site" description="axial binding residue" evidence="8">
    <location>
        <position position="457"/>
    </location>
    <ligand>
        <name>heme</name>
        <dbReference type="ChEBI" id="CHEBI:30413"/>
    </ligand>
    <ligandPart>
        <name>Fe</name>
        <dbReference type="ChEBI" id="CHEBI:18248"/>
    </ligandPart>
</feature>
<evidence type="ECO:0000256" key="4">
    <source>
        <dbReference type="ARBA" id="ARBA00022723"/>
    </source>
</evidence>
<evidence type="ECO:0000256" key="1">
    <source>
        <dbReference type="ARBA" id="ARBA00001971"/>
    </source>
</evidence>
<dbReference type="EMBL" id="JABWAB010000001">
    <property type="protein sequence ID" value="KAF6059113.1"/>
    <property type="molecule type" value="Genomic_DNA"/>
</dbReference>
<dbReference type="Gene3D" id="1.10.630.10">
    <property type="entry name" value="Cytochrome P450"/>
    <property type="match status" value="1"/>
</dbReference>
<evidence type="ECO:0000256" key="3">
    <source>
        <dbReference type="ARBA" id="ARBA00022617"/>
    </source>
</evidence>
<evidence type="ECO:0000256" key="5">
    <source>
        <dbReference type="ARBA" id="ARBA00023002"/>
    </source>
</evidence>
<keyword evidence="3 8" id="KW-0349">Heme</keyword>
<dbReference type="Pfam" id="PF00067">
    <property type="entry name" value="p450"/>
    <property type="match status" value="1"/>
</dbReference>
<evidence type="ECO:0000256" key="9">
    <source>
        <dbReference type="RuleBase" id="RU000461"/>
    </source>
</evidence>
<comment type="cofactor">
    <cofactor evidence="1 8">
        <name>heme</name>
        <dbReference type="ChEBI" id="CHEBI:30413"/>
    </cofactor>
</comment>
<dbReference type="PRINTS" id="PR01239">
    <property type="entry name" value="EP450IICYP52"/>
</dbReference>
<accession>A0A8X7NT02</accession>
<evidence type="ECO:0000256" key="8">
    <source>
        <dbReference type="PIRSR" id="PIRSR602402-1"/>
    </source>
</evidence>
<comment type="similarity">
    <text evidence="2 9">Belongs to the cytochrome P450 family.</text>
</comment>
<evidence type="ECO:0000256" key="2">
    <source>
        <dbReference type="ARBA" id="ARBA00010617"/>
    </source>
</evidence>
<dbReference type="OrthoDB" id="1470350at2759"/>
<dbReference type="InterPro" id="IPR017972">
    <property type="entry name" value="Cyt_P450_CS"/>
</dbReference>
<evidence type="ECO:0000313" key="11">
    <source>
        <dbReference type="Proteomes" id="UP000590412"/>
    </source>
</evidence>
<dbReference type="GO" id="GO:0005506">
    <property type="term" value="F:iron ion binding"/>
    <property type="evidence" value="ECO:0007669"/>
    <property type="project" value="InterPro"/>
</dbReference>
<dbReference type="PANTHER" id="PTHR24287">
    <property type="entry name" value="P450, PUTATIVE (EUROFUNG)-RELATED"/>
    <property type="match status" value="1"/>
</dbReference>
<sequence>MNYILYSALAAIYIIYRVIDHVQVTRKAQKYGCKPVAQVPKRTLLSWLGLQLILNLKRNHERGRAHEALDEAFDRLKTTTFATYVGIEPNVFTVEPENFRHMVSSSHTSEFNLGVRLDVFSILLGDGIFSSEGTSWKHSRIMLRPFFARENIKQIQSMEPFTQSIIKAIKQAPGMTIDMQEIFQDFTMDYTTHFLLGESCGCLKTYLGEPTSDSISTEVKSSFAETFDKGAEYMLQKLVMGRYHFLYRPKQLYVDVKNQHAFVDYYVQKALRMNQQDLKDSSNDGTLFLYDLAQQTKDPKVLRDEILSIIVAGRSTTSALMTFLFLELGRHQDVFERLKGIVRAHFPDIESITFESIQQCEYLRWCLNETLRHDPPVPFNSRTVTQDTILPKGGGQDNESPIFVRKGTKIVYPLWTAHRMEKYFGKDPYTFNPDRWSSLPANGGFAFMPFGAGPRNCLGQQLALLETSYVTIRLLQTFNSLKADSGEVRKKSTATMVLMDGCKLTFG</sequence>
<dbReference type="PRINTS" id="PR00464">
    <property type="entry name" value="EP450II"/>
</dbReference>